<dbReference type="EMBL" id="MU277198">
    <property type="protein sequence ID" value="KAI0064514.1"/>
    <property type="molecule type" value="Genomic_DNA"/>
</dbReference>
<evidence type="ECO:0000313" key="2">
    <source>
        <dbReference type="Proteomes" id="UP000814140"/>
    </source>
</evidence>
<comment type="caution">
    <text evidence="1">The sequence shown here is derived from an EMBL/GenBank/DDBJ whole genome shotgun (WGS) entry which is preliminary data.</text>
</comment>
<sequence length="343" mass="37848">MSWPVLLRRTDRMLRSCSVRSLSLTNSKKLPPRRGDVTLIRTLDPKRLQREDFVDLSHRLRRGYGIPSVSSNAMAVCGYTSSEKRDPFPGGTRGFFYYHPPTPPDTILGEVRFRVTASDDPASFSTGSDLIGPGARPWRVPPSVMSPTVRSGAAFGQLLLAEKLVTQAQLDLWTQLPRENSDTVPLLTHFGQPFFVDFSRPHVYNWVVTAHGVRKCVFFNRLFSRLAHKYGPSLTGTLSLGQICGAHVDFLQGALLYAGRCRHFRNTRKGRSSSCAWSRHSLSLLLSPSVNSLSQYHARVKSSTSEEAVPGPLTSIETNPVGKHCGCYCPITAGLAASSLEGM</sequence>
<reference evidence="1" key="2">
    <citation type="journal article" date="2022" name="New Phytol.">
        <title>Evolutionary transition to the ectomycorrhizal habit in the genomes of a hyperdiverse lineage of mushroom-forming fungi.</title>
        <authorList>
            <person name="Looney B."/>
            <person name="Miyauchi S."/>
            <person name="Morin E."/>
            <person name="Drula E."/>
            <person name="Courty P.E."/>
            <person name="Kohler A."/>
            <person name="Kuo A."/>
            <person name="LaButti K."/>
            <person name="Pangilinan J."/>
            <person name="Lipzen A."/>
            <person name="Riley R."/>
            <person name="Andreopoulos W."/>
            <person name="He G."/>
            <person name="Johnson J."/>
            <person name="Nolan M."/>
            <person name="Tritt A."/>
            <person name="Barry K.W."/>
            <person name="Grigoriev I.V."/>
            <person name="Nagy L.G."/>
            <person name="Hibbett D."/>
            <person name="Henrissat B."/>
            <person name="Matheny P.B."/>
            <person name="Labbe J."/>
            <person name="Martin F.M."/>
        </authorList>
    </citation>
    <scope>NUCLEOTIDE SEQUENCE</scope>
    <source>
        <strain evidence="1">HHB10654</strain>
    </source>
</reference>
<keyword evidence="2" id="KW-1185">Reference proteome</keyword>
<protein>
    <submittedName>
        <fullName evidence="1">Uncharacterized protein</fullName>
    </submittedName>
</protein>
<dbReference type="Proteomes" id="UP000814140">
    <property type="component" value="Unassembled WGS sequence"/>
</dbReference>
<proteinExistence type="predicted"/>
<evidence type="ECO:0000313" key="1">
    <source>
        <dbReference type="EMBL" id="KAI0064514.1"/>
    </source>
</evidence>
<gene>
    <name evidence="1" type="ORF">BV25DRAFT_1822876</name>
</gene>
<reference evidence="1" key="1">
    <citation type="submission" date="2021-03" db="EMBL/GenBank/DDBJ databases">
        <authorList>
            <consortium name="DOE Joint Genome Institute"/>
            <person name="Ahrendt S."/>
            <person name="Looney B.P."/>
            <person name="Miyauchi S."/>
            <person name="Morin E."/>
            <person name="Drula E."/>
            <person name="Courty P.E."/>
            <person name="Chicoki N."/>
            <person name="Fauchery L."/>
            <person name="Kohler A."/>
            <person name="Kuo A."/>
            <person name="Labutti K."/>
            <person name="Pangilinan J."/>
            <person name="Lipzen A."/>
            <person name="Riley R."/>
            <person name="Andreopoulos W."/>
            <person name="He G."/>
            <person name="Johnson J."/>
            <person name="Barry K.W."/>
            <person name="Grigoriev I.V."/>
            <person name="Nagy L."/>
            <person name="Hibbett D."/>
            <person name="Henrissat B."/>
            <person name="Matheny P.B."/>
            <person name="Labbe J."/>
            <person name="Martin F."/>
        </authorList>
    </citation>
    <scope>NUCLEOTIDE SEQUENCE</scope>
    <source>
        <strain evidence="1">HHB10654</strain>
    </source>
</reference>
<name>A0ACB8T7V2_9AGAM</name>
<organism evidence="1 2">
    <name type="scientific">Artomyces pyxidatus</name>
    <dbReference type="NCBI Taxonomy" id="48021"/>
    <lineage>
        <taxon>Eukaryota</taxon>
        <taxon>Fungi</taxon>
        <taxon>Dikarya</taxon>
        <taxon>Basidiomycota</taxon>
        <taxon>Agaricomycotina</taxon>
        <taxon>Agaricomycetes</taxon>
        <taxon>Russulales</taxon>
        <taxon>Auriscalpiaceae</taxon>
        <taxon>Artomyces</taxon>
    </lineage>
</organism>
<accession>A0ACB8T7V2</accession>